<name>A0ACC2IE19_9PLEO</name>
<dbReference type="EMBL" id="JAPHNI010000256">
    <property type="protein sequence ID" value="KAJ8113394.1"/>
    <property type="molecule type" value="Genomic_DNA"/>
</dbReference>
<dbReference type="Proteomes" id="UP001153331">
    <property type="component" value="Unassembled WGS sequence"/>
</dbReference>
<reference evidence="1" key="1">
    <citation type="submission" date="2022-11" db="EMBL/GenBank/DDBJ databases">
        <title>Genome Sequence of Boeremia exigua.</title>
        <authorList>
            <person name="Buettner E."/>
        </authorList>
    </citation>
    <scope>NUCLEOTIDE SEQUENCE</scope>
    <source>
        <strain evidence="1">CU02</strain>
    </source>
</reference>
<protein>
    <submittedName>
        <fullName evidence="1">Uncharacterized protein</fullName>
    </submittedName>
</protein>
<proteinExistence type="predicted"/>
<comment type="caution">
    <text evidence="1">The sequence shown here is derived from an EMBL/GenBank/DDBJ whole genome shotgun (WGS) entry which is preliminary data.</text>
</comment>
<sequence>MTERAVEREGPFLVAQNESCVPHTSNKMASIDSVLTLTLDLPPSCIEFWPRDSQYAVVGTYNLEKEDGSGLSDPAQHEGQKKDQQRNGSLILVRVKGDTVEIVQTLGTSSAILDVHFLQQEGADSIFGVATSTGSIGIYQLDQESANDTPEIVLLQTLQYFPENELITAFSWHPEQSAVGMTLSTGKVCLGKVDLEKPSHLDVGVHELEAWTLAFLPDGTGIYSGGDDSALKYMELPRDHPDSKEEISGANYAPSWIMSWSDKKAHSAGVTAILPIHVDSGSAWIVTGSYDDHIRLIQAPTVGRRQVHAEMDLGGGVWRLKVLDKKMPTQATTDSSEAVQPPQEVLLLVSCMHAGARIVKLLRTGEDWSFEVLAKFEEHKSMNYGSDSQVDLNSRGQRTIISTSFYDRLLCLWRY</sequence>
<evidence type="ECO:0000313" key="1">
    <source>
        <dbReference type="EMBL" id="KAJ8113394.1"/>
    </source>
</evidence>
<accession>A0ACC2IE19</accession>
<keyword evidence="2" id="KW-1185">Reference proteome</keyword>
<gene>
    <name evidence="1" type="ORF">OPT61_g4465</name>
</gene>
<organism evidence="1 2">
    <name type="scientific">Boeremia exigua</name>
    <dbReference type="NCBI Taxonomy" id="749465"/>
    <lineage>
        <taxon>Eukaryota</taxon>
        <taxon>Fungi</taxon>
        <taxon>Dikarya</taxon>
        <taxon>Ascomycota</taxon>
        <taxon>Pezizomycotina</taxon>
        <taxon>Dothideomycetes</taxon>
        <taxon>Pleosporomycetidae</taxon>
        <taxon>Pleosporales</taxon>
        <taxon>Pleosporineae</taxon>
        <taxon>Didymellaceae</taxon>
        <taxon>Boeremia</taxon>
    </lineage>
</organism>
<evidence type="ECO:0000313" key="2">
    <source>
        <dbReference type="Proteomes" id="UP001153331"/>
    </source>
</evidence>